<reference evidence="3" key="1">
    <citation type="journal article" date="2021" name="Nat. Commun.">
        <title>Genetic determinants of endophytism in the Arabidopsis root mycobiome.</title>
        <authorList>
            <person name="Mesny F."/>
            <person name="Miyauchi S."/>
            <person name="Thiergart T."/>
            <person name="Pickel B."/>
            <person name="Atanasova L."/>
            <person name="Karlsson M."/>
            <person name="Huettel B."/>
            <person name="Barry K.W."/>
            <person name="Haridas S."/>
            <person name="Chen C."/>
            <person name="Bauer D."/>
            <person name="Andreopoulos W."/>
            <person name="Pangilinan J."/>
            <person name="LaButti K."/>
            <person name="Riley R."/>
            <person name="Lipzen A."/>
            <person name="Clum A."/>
            <person name="Drula E."/>
            <person name="Henrissat B."/>
            <person name="Kohler A."/>
            <person name="Grigoriev I.V."/>
            <person name="Martin F.M."/>
            <person name="Hacquard S."/>
        </authorList>
    </citation>
    <scope>NUCLEOTIDE SEQUENCE</scope>
    <source>
        <strain evidence="3">FSSC 5 MPI-SDFR-AT-0091</strain>
    </source>
</reference>
<feature type="compositionally biased region" description="Basic and acidic residues" evidence="1">
    <location>
        <begin position="188"/>
        <end position="198"/>
    </location>
</feature>
<feature type="region of interest" description="Disordered" evidence="1">
    <location>
        <begin position="584"/>
        <end position="603"/>
    </location>
</feature>
<proteinExistence type="predicted"/>
<sequence length="659" mass="73172">MAEAIGVASSIVGIVAFGLQLGVTLQTHIEAAVEASDRLQEIGFEINSTAAVLSSENKKVKRKVSADGLDDLSLKLNKLGFRQKLAWPWLEPRIKRCQQELRQVKLDLHPTRASGSLEEEQALRELAQELMRKRANHAKQLMQRHTEKPEKVMAAAPTTKPESVAPPPGETISGIKQPEAPPLLAITTHDEESGKQTEDDLDKPIVNPSPQPDGMEATMESDRPQPQDRNMVENAVYPLANGFQRREVPSIPPPPRFFYRPPDAASDVVTEDESGGDYSPLTSNQEDGGSHDDDGGSIRGSTGAPTDTTGSDRLEAFLLELPARTDLESKPSLMKLEMEQKHIDATLSAIVPRRWHRGRPQMWEQYKALDPRVRHKIHFALTLAKQWNNQSRTWIATEFMQQSELDQQDSVHVVLFFRLDEEVEPVTLNTGSGNFTLPYEHCRTWEMMENILVKAFTSTEWEVGVRNGRYNIVNKDTDAIIPPETWRSAILPGMDIKMNMWSSPRRVFRATLPRHLPPLPPPVPPGGWTRVHGGMPGGIPPQVDMLPPISRPPPGAMPAGRRPVSSPFEEGMSSPRMGSIVLTSARKPRPPQQVGINMPSSSTTDIESTTIEVVIDEIDTSKLDLGELLKRWTNVPDSGGNSVFSPESDTRGTSEMRID</sequence>
<feature type="region of interest" description="Disordered" evidence="1">
    <location>
        <begin position="633"/>
        <end position="659"/>
    </location>
</feature>
<feature type="region of interest" description="Disordered" evidence="1">
    <location>
        <begin position="141"/>
        <end position="229"/>
    </location>
</feature>
<gene>
    <name evidence="3" type="ORF">B0J15DRAFT_510024</name>
</gene>
<evidence type="ECO:0000313" key="3">
    <source>
        <dbReference type="EMBL" id="KAH7268094.1"/>
    </source>
</evidence>
<feature type="region of interest" description="Disordered" evidence="1">
    <location>
        <begin position="552"/>
        <end position="575"/>
    </location>
</feature>
<evidence type="ECO:0000313" key="4">
    <source>
        <dbReference type="Proteomes" id="UP000736672"/>
    </source>
</evidence>
<organism evidence="3 4">
    <name type="scientific">Fusarium solani</name>
    <name type="common">Filamentous fungus</name>
    <dbReference type="NCBI Taxonomy" id="169388"/>
    <lineage>
        <taxon>Eukaryota</taxon>
        <taxon>Fungi</taxon>
        <taxon>Dikarya</taxon>
        <taxon>Ascomycota</taxon>
        <taxon>Pezizomycotina</taxon>
        <taxon>Sordariomycetes</taxon>
        <taxon>Hypocreomycetidae</taxon>
        <taxon>Hypocreales</taxon>
        <taxon>Nectriaceae</taxon>
        <taxon>Fusarium</taxon>
        <taxon>Fusarium solani species complex</taxon>
    </lineage>
</organism>
<name>A0A9P9KT89_FUSSL</name>
<evidence type="ECO:0000256" key="1">
    <source>
        <dbReference type="SAM" id="MobiDB-lite"/>
    </source>
</evidence>
<dbReference type="EMBL" id="JAGTJS010000005">
    <property type="protein sequence ID" value="KAH7268094.1"/>
    <property type="molecule type" value="Genomic_DNA"/>
</dbReference>
<feature type="compositionally biased region" description="Polar residues" evidence="1">
    <location>
        <begin position="635"/>
        <end position="647"/>
    </location>
</feature>
<feature type="compositionally biased region" description="Basic and acidic residues" evidence="1">
    <location>
        <begin position="648"/>
        <end position="659"/>
    </location>
</feature>
<evidence type="ECO:0000259" key="2">
    <source>
        <dbReference type="Pfam" id="PF22893"/>
    </source>
</evidence>
<protein>
    <recommendedName>
        <fullName evidence="2">Ubiquitin-like domain-containing protein</fullName>
    </recommendedName>
</protein>
<keyword evidence="4" id="KW-1185">Reference proteome</keyword>
<comment type="caution">
    <text evidence="3">The sequence shown here is derived from an EMBL/GenBank/DDBJ whole genome shotgun (WGS) entry which is preliminary data.</text>
</comment>
<feature type="domain" description="Ubiquitin-like" evidence="2">
    <location>
        <begin position="430"/>
        <end position="503"/>
    </location>
</feature>
<dbReference type="Pfam" id="PF22893">
    <property type="entry name" value="ULD_2"/>
    <property type="match status" value="1"/>
</dbReference>
<accession>A0A9P9KT89</accession>
<feature type="compositionally biased region" description="Polar residues" evidence="1">
    <location>
        <begin position="299"/>
        <end position="309"/>
    </location>
</feature>
<dbReference type="InterPro" id="IPR054464">
    <property type="entry name" value="ULD_fung"/>
</dbReference>
<dbReference type="OrthoDB" id="5431013at2759"/>
<dbReference type="AlphaFoldDB" id="A0A9P9KT89"/>
<dbReference type="Proteomes" id="UP000736672">
    <property type="component" value="Unassembled WGS sequence"/>
</dbReference>
<feature type="region of interest" description="Disordered" evidence="1">
    <location>
        <begin position="244"/>
        <end position="311"/>
    </location>
</feature>